<feature type="transmembrane region" description="Helical" evidence="17">
    <location>
        <begin position="154"/>
        <end position="180"/>
    </location>
</feature>
<dbReference type="Gene3D" id="1.20.1420.30">
    <property type="entry name" value="NCX, central ion-binding region"/>
    <property type="match status" value="2"/>
</dbReference>
<evidence type="ECO:0000256" key="12">
    <source>
        <dbReference type="ARBA" id="ARBA00022989"/>
    </source>
</evidence>
<dbReference type="FunFam" id="1.20.1420.30:FF:000004">
    <property type="entry name" value="Sodium/potassium/calcium exchanger 2 isoform 1"/>
    <property type="match status" value="1"/>
</dbReference>
<protein>
    <submittedName>
        <fullName evidence="20">Sodium/potassium/calcium exchanger</fullName>
    </submittedName>
</protein>
<keyword evidence="12 17" id="KW-1133">Transmembrane helix</keyword>
<sequence length="505" mass="56657">MKNIIRGRLFRKLQVFGLLVLLTLIGKSALHTSREENILSDLDNIQSQYVGRRTLESDRNCTPAAIEQFPRPLMDIKLRREGGIFLHVLVSFYMFLALAIVCDDYFVPSLEKICEVLDLKPDVAGATFMAAGSSAPELAAAVIAVFVAKDDIGLGAVIGSAVFNIMFVIGICALGAGMVVSLSTWPLIRDCSFYLLSIGALLIVMYDEEIMWYEAVGMLLLYIVYCIFMYFNSKFELWFKSLNCPFLHHEPVQERTHLVTYNKMDEGGFDTDAEKNGSSGIKTPEDSSAKLEDNESAFEMPHGARRQFMWFLSLPLNFICYITVPDCRKPRWRKWFIITFIMSLVWISIFSYVLVWMITIIGFTLAIPDTVMGLTFLAAGVSVPDAISSLLVVREGLGDMAVSNAIGSNVFDILICLGVPWFLQTVLIHPNSFVPVLSKGLTYSTISLLSTVLFLLVSIHLNKWKLSPQLGIVLLIWYLLFMVFASLYELNIFGDYNPPTCPSNY</sequence>
<evidence type="ECO:0000256" key="6">
    <source>
        <dbReference type="ARBA" id="ARBA00022568"/>
    </source>
</evidence>
<keyword evidence="3" id="KW-0813">Transport</keyword>
<dbReference type="PANTHER" id="PTHR10846:SF74">
    <property type="entry name" value="SODIUM_POTASSIUM_CALCIUM EXCHANGER CG1090-RELATED"/>
    <property type="match status" value="1"/>
</dbReference>
<dbReference type="EMBL" id="GHBY01000435">
    <property type="protein sequence ID" value="MUP40612.1"/>
    <property type="molecule type" value="Transcribed_RNA"/>
</dbReference>
<feature type="signal peptide" evidence="18">
    <location>
        <begin position="1"/>
        <end position="29"/>
    </location>
</feature>
<feature type="transmembrane region" description="Helical" evidence="17">
    <location>
        <begin position="335"/>
        <end position="365"/>
    </location>
</feature>
<evidence type="ECO:0000256" key="3">
    <source>
        <dbReference type="ARBA" id="ARBA00022448"/>
    </source>
</evidence>
<evidence type="ECO:0000256" key="16">
    <source>
        <dbReference type="ARBA" id="ARBA00023201"/>
    </source>
</evidence>
<dbReference type="InterPro" id="IPR004481">
    <property type="entry name" value="K/Na/Ca-exchanger"/>
</dbReference>
<feature type="transmembrane region" description="Helical" evidence="17">
    <location>
        <begin position="123"/>
        <end position="148"/>
    </location>
</feature>
<proteinExistence type="inferred from homology"/>
<evidence type="ECO:0000256" key="9">
    <source>
        <dbReference type="ARBA" id="ARBA00022837"/>
    </source>
</evidence>
<evidence type="ECO:0000256" key="8">
    <source>
        <dbReference type="ARBA" id="ARBA00022729"/>
    </source>
</evidence>
<feature type="transmembrane region" description="Helical" evidence="17">
    <location>
        <begin position="84"/>
        <end position="102"/>
    </location>
</feature>
<dbReference type="InterPro" id="IPR004837">
    <property type="entry name" value="NaCa_Exmemb"/>
</dbReference>
<keyword evidence="10" id="KW-0769">Symport</keyword>
<dbReference type="GO" id="GO:0005262">
    <property type="term" value="F:calcium channel activity"/>
    <property type="evidence" value="ECO:0007669"/>
    <property type="project" value="TreeGrafter"/>
</dbReference>
<evidence type="ECO:0000256" key="1">
    <source>
        <dbReference type="ARBA" id="ARBA00004141"/>
    </source>
</evidence>
<evidence type="ECO:0000256" key="4">
    <source>
        <dbReference type="ARBA" id="ARBA00022449"/>
    </source>
</evidence>
<feature type="domain" description="Sodium/calcium exchanger membrane region" evidence="19">
    <location>
        <begin position="88"/>
        <end position="230"/>
    </location>
</feature>
<feature type="transmembrane region" description="Helical" evidence="17">
    <location>
        <begin position="443"/>
        <end position="461"/>
    </location>
</feature>
<evidence type="ECO:0000313" key="20">
    <source>
        <dbReference type="EMBL" id="MUP40612.1"/>
    </source>
</evidence>
<keyword evidence="8 18" id="KW-0732">Signal</keyword>
<evidence type="ECO:0000259" key="19">
    <source>
        <dbReference type="Pfam" id="PF01699"/>
    </source>
</evidence>
<keyword evidence="16" id="KW-0739">Sodium transport</keyword>
<dbReference type="AlphaFoldDB" id="A0A646QFR9"/>
<comment type="similarity">
    <text evidence="2">Belongs to the Ca(2+):cation antiporter (CaCA) (TC 2.A.19) family. SLC24A subfamily.</text>
</comment>
<feature type="chain" id="PRO_5024847059" evidence="18">
    <location>
        <begin position="30"/>
        <end position="505"/>
    </location>
</feature>
<evidence type="ECO:0000256" key="18">
    <source>
        <dbReference type="SAM" id="SignalP"/>
    </source>
</evidence>
<dbReference type="InterPro" id="IPR044880">
    <property type="entry name" value="NCX_ion-bd_dom_sf"/>
</dbReference>
<dbReference type="Pfam" id="PF01699">
    <property type="entry name" value="Na_Ca_ex"/>
    <property type="match status" value="2"/>
</dbReference>
<comment type="subcellular location">
    <subcellularLocation>
        <location evidence="1">Membrane</location>
        <topology evidence="1">Multi-pass membrane protein</topology>
    </subcellularLocation>
</comment>
<organism evidence="20">
    <name type="scientific">Hemiscolopendra marginata</name>
    <dbReference type="NCBI Taxonomy" id="943146"/>
    <lineage>
        <taxon>Eukaryota</taxon>
        <taxon>Metazoa</taxon>
        <taxon>Ecdysozoa</taxon>
        <taxon>Arthropoda</taxon>
        <taxon>Myriapoda</taxon>
        <taxon>Chilopoda</taxon>
        <taxon>Pleurostigmophora</taxon>
        <taxon>Scolopendromorpha</taxon>
        <taxon>Scolopendridae</taxon>
        <taxon>Hemiscolopendra</taxon>
    </lineage>
</organism>
<evidence type="ECO:0000256" key="13">
    <source>
        <dbReference type="ARBA" id="ARBA00023053"/>
    </source>
</evidence>
<keyword evidence="6" id="KW-0109">Calcium transport</keyword>
<dbReference type="FunFam" id="1.20.1420.30:FF:000009">
    <property type="entry name" value="sodium/potassium/calcium exchanger 5 isoform X2"/>
    <property type="match status" value="1"/>
</dbReference>
<keyword evidence="13" id="KW-0915">Sodium</keyword>
<feature type="transmembrane region" description="Helical" evidence="17">
    <location>
        <begin position="405"/>
        <end position="423"/>
    </location>
</feature>
<keyword evidence="5" id="KW-0633">Potassium transport</keyword>
<dbReference type="GO" id="GO:0006874">
    <property type="term" value="P:intracellular calcium ion homeostasis"/>
    <property type="evidence" value="ECO:0007669"/>
    <property type="project" value="TreeGrafter"/>
</dbReference>
<keyword evidence="4" id="KW-0050">Antiport</keyword>
<feature type="transmembrane region" description="Helical" evidence="17">
    <location>
        <begin position="470"/>
        <end position="488"/>
    </location>
</feature>
<evidence type="ECO:0000256" key="11">
    <source>
        <dbReference type="ARBA" id="ARBA00022958"/>
    </source>
</evidence>
<evidence type="ECO:0000256" key="10">
    <source>
        <dbReference type="ARBA" id="ARBA00022847"/>
    </source>
</evidence>
<feature type="transmembrane region" description="Helical" evidence="17">
    <location>
        <begin position="371"/>
        <end position="393"/>
    </location>
</feature>
<dbReference type="GO" id="GO:0015293">
    <property type="term" value="F:symporter activity"/>
    <property type="evidence" value="ECO:0007669"/>
    <property type="project" value="UniProtKB-KW"/>
</dbReference>
<feature type="domain" description="Sodium/calcium exchanger membrane region" evidence="19">
    <location>
        <begin position="336"/>
        <end position="485"/>
    </location>
</feature>
<evidence type="ECO:0000256" key="7">
    <source>
        <dbReference type="ARBA" id="ARBA00022692"/>
    </source>
</evidence>
<evidence type="ECO:0000256" key="15">
    <source>
        <dbReference type="ARBA" id="ARBA00023136"/>
    </source>
</evidence>
<reference evidence="20" key="1">
    <citation type="submission" date="2018-11" db="EMBL/GenBank/DDBJ databases">
        <title>Venom-gland transcriptomics and venom proteomics of the Florida green centipede (Hemiscolopendra marginata) reveal sex-based variation in a centipede venom.</title>
        <authorList>
            <person name="Nystrom G.S."/>
            <person name="Ward M.J."/>
            <person name="Ellsworth S.A."/>
            <person name="Rokyta D.R."/>
        </authorList>
    </citation>
    <scope>NUCLEOTIDE SEQUENCE</scope>
    <source>
        <tissue evidence="20">Venom gland</tissue>
    </source>
</reference>
<name>A0A646QFR9_9MYRI</name>
<feature type="transmembrane region" description="Helical" evidence="17">
    <location>
        <begin position="187"/>
        <end position="206"/>
    </location>
</feature>
<dbReference type="PANTHER" id="PTHR10846">
    <property type="entry name" value="SODIUM/POTASSIUM/CALCIUM EXCHANGER"/>
    <property type="match status" value="1"/>
</dbReference>
<dbReference type="GO" id="GO:0005886">
    <property type="term" value="C:plasma membrane"/>
    <property type="evidence" value="ECO:0007669"/>
    <property type="project" value="TreeGrafter"/>
</dbReference>
<evidence type="ECO:0000256" key="14">
    <source>
        <dbReference type="ARBA" id="ARBA00023065"/>
    </source>
</evidence>
<keyword evidence="9" id="KW-0106">Calcium</keyword>
<keyword evidence="7 17" id="KW-0812">Transmembrane</keyword>
<evidence type="ECO:0000256" key="17">
    <source>
        <dbReference type="SAM" id="Phobius"/>
    </source>
</evidence>
<keyword evidence="14" id="KW-0406">Ion transport</keyword>
<evidence type="ECO:0000256" key="2">
    <source>
        <dbReference type="ARBA" id="ARBA00005364"/>
    </source>
</evidence>
<keyword evidence="15 17" id="KW-0472">Membrane</keyword>
<evidence type="ECO:0000256" key="5">
    <source>
        <dbReference type="ARBA" id="ARBA00022538"/>
    </source>
</evidence>
<dbReference type="GO" id="GO:0008273">
    <property type="term" value="F:calcium, potassium:sodium antiporter activity"/>
    <property type="evidence" value="ECO:0007669"/>
    <property type="project" value="TreeGrafter"/>
</dbReference>
<keyword evidence="11" id="KW-0630">Potassium</keyword>
<dbReference type="NCBIfam" id="TIGR00367">
    <property type="entry name" value="calcium/sodium antiporter"/>
    <property type="match status" value="1"/>
</dbReference>
<feature type="transmembrane region" description="Helical" evidence="17">
    <location>
        <begin position="212"/>
        <end position="231"/>
    </location>
</feature>
<accession>A0A646QFR9</accession>